<keyword evidence="9" id="KW-1185">Reference proteome</keyword>
<dbReference type="FunCoup" id="B5RUK3">
    <property type="interactions" value="230"/>
</dbReference>
<dbReference type="STRING" id="284592.B5RUK3"/>
<evidence type="ECO:0000259" key="6">
    <source>
        <dbReference type="PROSITE" id="PS50003"/>
    </source>
</evidence>
<dbReference type="SMART" id="SM00454">
    <property type="entry name" value="SAM"/>
    <property type="match status" value="1"/>
</dbReference>
<feature type="compositionally biased region" description="Basic and acidic residues" evidence="4">
    <location>
        <begin position="642"/>
        <end position="655"/>
    </location>
</feature>
<dbReference type="InterPro" id="IPR001849">
    <property type="entry name" value="PH_domain"/>
</dbReference>
<feature type="region of interest" description="Disordered" evidence="4">
    <location>
        <begin position="898"/>
        <end position="918"/>
    </location>
</feature>
<feature type="compositionally biased region" description="Basic residues" evidence="4">
    <location>
        <begin position="539"/>
        <end position="549"/>
    </location>
</feature>
<accession>B5RUK3</accession>
<evidence type="ECO:0000259" key="7">
    <source>
        <dbReference type="PROSITE" id="PS50105"/>
    </source>
</evidence>
<dbReference type="InterPro" id="IPR001452">
    <property type="entry name" value="SH3_domain"/>
</dbReference>
<feature type="region of interest" description="Disordered" evidence="4">
    <location>
        <begin position="958"/>
        <end position="1043"/>
    </location>
</feature>
<dbReference type="InterPro" id="IPR011993">
    <property type="entry name" value="PH-like_dom_sf"/>
</dbReference>
<feature type="region of interest" description="Disordered" evidence="4">
    <location>
        <begin position="866"/>
        <end position="885"/>
    </location>
</feature>
<dbReference type="RefSeq" id="XP_002770861.1">
    <property type="nucleotide sequence ID" value="XM_002770815.1"/>
</dbReference>
<dbReference type="HOGENOM" id="CLU_003845_0_0_1"/>
<dbReference type="InterPro" id="IPR045188">
    <property type="entry name" value="Boi1/Boi2-like"/>
</dbReference>
<dbReference type="Gene3D" id="2.30.30.40">
    <property type="entry name" value="SH3 Domains"/>
    <property type="match status" value="1"/>
</dbReference>
<dbReference type="GO" id="GO:0042147">
    <property type="term" value="P:retrograde transport, endosome to Golgi"/>
    <property type="evidence" value="ECO:0007669"/>
    <property type="project" value="TreeGrafter"/>
</dbReference>
<dbReference type="GO" id="GO:0005802">
    <property type="term" value="C:trans-Golgi network"/>
    <property type="evidence" value="ECO:0007669"/>
    <property type="project" value="TreeGrafter"/>
</dbReference>
<proteinExistence type="predicted"/>
<reference evidence="8 9" key="1">
    <citation type="journal article" date="2004" name="Nature">
        <title>Genome evolution in yeasts.</title>
        <authorList>
            <consortium name="Genolevures"/>
            <person name="Dujon B."/>
            <person name="Sherman D."/>
            <person name="Fischer G."/>
            <person name="Durrens P."/>
            <person name="Casaregola S."/>
            <person name="Lafontaine I."/>
            <person name="de Montigny J."/>
            <person name="Marck C."/>
            <person name="Neuveglise C."/>
            <person name="Talla E."/>
            <person name="Goffard N."/>
            <person name="Frangeul L."/>
            <person name="Aigle M."/>
            <person name="Anthouard V."/>
            <person name="Babour A."/>
            <person name="Barbe V."/>
            <person name="Barnay S."/>
            <person name="Blanchin S."/>
            <person name="Beckerich J.M."/>
            <person name="Beyne E."/>
            <person name="Bleykasten C."/>
            <person name="Boisrame A."/>
            <person name="Boyer J."/>
            <person name="Cattolico L."/>
            <person name="Confanioleri F."/>
            <person name="de Daruvar A."/>
            <person name="Despons L."/>
            <person name="Fabre E."/>
            <person name="Fairhead C."/>
            <person name="Ferry-Dumazet H."/>
            <person name="Groppi A."/>
            <person name="Hantraye F."/>
            <person name="Hennequin C."/>
            <person name="Jauniaux N."/>
            <person name="Joyet P."/>
            <person name="Kachouri R."/>
            <person name="Kerrest A."/>
            <person name="Koszul R."/>
            <person name="Lemaire M."/>
            <person name="Lesur I."/>
            <person name="Ma L."/>
            <person name="Muller H."/>
            <person name="Nicaud J.M."/>
            <person name="Nikolski M."/>
            <person name="Oztas S."/>
            <person name="Ozier-Kalogeropoulos O."/>
            <person name="Pellenz S."/>
            <person name="Potier S."/>
            <person name="Richard G.F."/>
            <person name="Straub M.L."/>
            <person name="Suleau A."/>
            <person name="Swennene D."/>
            <person name="Tekaia F."/>
            <person name="Wesolowski-Louvel M."/>
            <person name="Westhof E."/>
            <person name="Wirth B."/>
            <person name="Zeniou-Meyer M."/>
            <person name="Zivanovic I."/>
            <person name="Bolotin-Fukuhara M."/>
            <person name="Thierry A."/>
            <person name="Bouchier C."/>
            <person name="Caudron B."/>
            <person name="Scarpelli C."/>
            <person name="Gaillardin C."/>
            <person name="Weissenbach J."/>
            <person name="Wincker P."/>
            <person name="Souciet J.L."/>
        </authorList>
    </citation>
    <scope>NUCLEOTIDE SEQUENCE [LARGE SCALE GENOMIC DNA]</scope>
    <source>
        <strain evidence="9">ATCC 36239 / CBS 767 / BCRC 21394 / JCM 1990 / NBRC 0083 / IGC 2968</strain>
    </source>
</reference>
<feature type="region of interest" description="Disordered" evidence="4">
    <location>
        <begin position="118"/>
        <end position="173"/>
    </location>
</feature>
<dbReference type="CDD" id="cd09535">
    <property type="entry name" value="SAM_BOI-like_fungal"/>
    <property type="match status" value="1"/>
</dbReference>
<dbReference type="InterPro" id="IPR013761">
    <property type="entry name" value="SAM/pointed_sf"/>
</dbReference>
<evidence type="ECO:0000313" key="8">
    <source>
        <dbReference type="EMBL" id="CAR66381.1"/>
    </source>
</evidence>
<dbReference type="GO" id="GO:0005769">
    <property type="term" value="C:early endosome"/>
    <property type="evidence" value="ECO:0007669"/>
    <property type="project" value="TreeGrafter"/>
</dbReference>
<dbReference type="KEGG" id="dha:DEHA2F20592g"/>
<dbReference type="FunFam" id="2.30.29.30:FF:000230">
    <property type="entry name" value="Polarized growth protein (Boi2)"/>
    <property type="match status" value="1"/>
</dbReference>
<keyword evidence="2" id="KW-0597">Phosphoprotein</keyword>
<feature type="region of interest" description="Disordered" evidence="4">
    <location>
        <begin position="181"/>
        <end position="200"/>
    </location>
</feature>
<feature type="compositionally biased region" description="Low complexity" evidence="4">
    <location>
        <begin position="958"/>
        <end position="982"/>
    </location>
</feature>
<feature type="domain" description="SH3" evidence="5">
    <location>
        <begin position="12"/>
        <end position="76"/>
    </location>
</feature>
<feature type="compositionally biased region" description="Basic and acidic residues" evidence="4">
    <location>
        <begin position="416"/>
        <end position="427"/>
    </location>
</feature>
<feature type="compositionally biased region" description="Polar residues" evidence="4">
    <location>
        <begin position="588"/>
        <end position="614"/>
    </location>
</feature>
<feature type="compositionally biased region" description="Low complexity" evidence="4">
    <location>
        <begin position="231"/>
        <end position="244"/>
    </location>
</feature>
<dbReference type="Pfam" id="PF07647">
    <property type="entry name" value="SAM_2"/>
    <property type="match status" value="1"/>
</dbReference>
<dbReference type="VEuPathDB" id="FungiDB:DEHA2F20592g"/>
<dbReference type="GO" id="GO:0007032">
    <property type="term" value="P:endosome organization"/>
    <property type="evidence" value="ECO:0007669"/>
    <property type="project" value="TreeGrafter"/>
</dbReference>
<dbReference type="PROSITE" id="PS50002">
    <property type="entry name" value="SH3"/>
    <property type="match status" value="1"/>
</dbReference>
<evidence type="ECO:0000259" key="5">
    <source>
        <dbReference type="PROSITE" id="PS50002"/>
    </source>
</evidence>
<feature type="region of interest" description="Disordered" evidence="4">
    <location>
        <begin position="925"/>
        <end position="944"/>
    </location>
</feature>
<gene>
    <name evidence="8" type="ordered locus">DEHA2F20592g</name>
</gene>
<dbReference type="InterPro" id="IPR001660">
    <property type="entry name" value="SAM"/>
</dbReference>
<dbReference type="SMART" id="SM00326">
    <property type="entry name" value="SH3"/>
    <property type="match status" value="1"/>
</dbReference>
<feature type="compositionally biased region" description="Basic and acidic residues" evidence="4">
    <location>
        <begin position="568"/>
        <end position="581"/>
    </location>
</feature>
<dbReference type="InterPro" id="IPR036028">
    <property type="entry name" value="SH3-like_dom_sf"/>
</dbReference>
<protein>
    <submittedName>
        <fullName evidence="8">DEHA2F20592p</fullName>
    </submittedName>
</protein>
<feature type="region of interest" description="Disordered" evidence="4">
    <location>
        <begin position="642"/>
        <end position="661"/>
    </location>
</feature>
<dbReference type="GeneID" id="8999023"/>
<dbReference type="Pfam" id="PF00018">
    <property type="entry name" value="SH3_1"/>
    <property type="match status" value="1"/>
</dbReference>
<dbReference type="SMART" id="SM00233">
    <property type="entry name" value="PH"/>
    <property type="match status" value="1"/>
</dbReference>
<dbReference type="Pfam" id="PF00169">
    <property type="entry name" value="PH"/>
    <property type="match status" value="1"/>
</dbReference>
<dbReference type="OrthoDB" id="73680at2759"/>
<dbReference type="SUPFAM" id="SSF47769">
    <property type="entry name" value="SAM/Pointed domain"/>
    <property type="match status" value="1"/>
</dbReference>
<feature type="compositionally biased region" description="Polar residues" evidence="4">
    <location>
        <begin position="393"/>
        <end position="415"/>
    </location>
</feature>
<evidence type="ECO:0000256" key="1">
    <source>
        <dbReference type="ARBA" id="ARBA00022443"/>
    </source>
</evidence>
<dbReference type="AlphaFoldDB" id="B5RUK3"/>
<dbReference type="InterPro" id="IPR035551">
    <property type="entry name" value="Boi1/2_SH3"/>
</dbReference>
<feature type="compositionally biased region" description="Basic and acidic residues" evidence="4">
    <location>
        <begin position="181"/>
        <end position="191"/>
    </location>
</feature>
<evidence type="ECO:0000256" key="2">
    <source>
        <dbReference type="ARBA" id="ARBA00022553"/>
    </source>
</evidence>
<dbReference type="InParanoid" id="B5RUK3"/>
<dbReference type="GO" id="GO:0055037">
    <property type="term" value="C:recycling endosome"/>
    <property type="evidence" value="ECO:0007669"/>
    <property type="project" value="TreeGrafter"/>
</dbReference>
<feature type="region of interest" description="Disordered" evidence="4">
    <location>
        <begin position="213"/>
        <end position="255"/>
    </location>
</feature>
<dbReference type="eggNOG" id="ENOG502QPMX">
    <property type="taxonomic scope" value="Eukaryota"/>
</dbReference>
<evidence type="ECO:0000256" key="3">
    <source>
        <dbReference type="PROSITE-ProRule" id="PRU00192"/>
    </source>
</evidence>
<feature type="domain" description="SAM" evidence="7">
    <location>
        <begin position="267"/>
        <end position="332"/>
    </location>
</feature>
<dbReference type="SUPFAM" id="SSF50729">
    <property type="entry name" value="PH domain-like"/>
    <property type="match status" value="1"/>
</dbReference>
<dbReference type="SUPFAM" id="SSF50044">
    <property type="entry name" value="SH3-domain"/>
    <property type="match status" value="1"/>
</dbReference>
<organism evidence="8 9">
    <name type="scientific">Debaryomyces hansenii (strain ATCC 36239 / CBS 767 / BCRC 21394 / JCM 1990 / NBRC 0083 / IGC 2968)</name>
    <name type="common">Yeast</name>
    <name type="synonym">Torulaspora hansenii</name>
    <dbReference type="NCBI Taxonomy" id="284592"/>
    <lineage>
        <taxon>Eukaryota</taxon>
        <taxon>Fungi</taxon>
        <taxon>Dikarya</taxon>
        <taxon>Ascomycota</taxon>
        <taxon>Saccharomycotina</taxon>
        <taxon>Pichiomycetes</taxon>
        <taxon>Debaryomycetaceae</taxon>
        <taxon>Debaryomyces</taxon>
    </lineage>
</organism>
<dbReference type="GO" id="GO:0001881">
    <property type="term" value="P:receptor recycling"/>
    <property type="evidence" value="ECO:0007669"/>
    <property type="project" value="TreeGrafter"/>
</dbReference>
<feature type="region of interest" description="Disordered" evidence="4">
    <location>
        <begin position="568"/>
        <end position="614"/>
    </location>
</feature>
<feature type="compositionally biased region" description="Polar residues" evidence="4">
    <location>
        <begin position="990"/>
        <end position="999"/>
    </location>
</feature>
<evidence type="ECO:0000256" key="4">
    <source>
        <dbReference type="SAM" id="MobiDB-lite"/>
    </source>
</evidence>
<evidence type="ECO:0000313" key="9">
    <source>
        <dbReference type="Proteomes" id="UP000000599"/>
    </source>
</evidence>
<dbReference type="Gene3D" id="1.10.150.50">
    <property type="entry name" value="Transcription Factor, Ets-1"/>
    <property type="match status" value="1"/>
</dbReference>
<dbReference type="PROSITE" id="PS50105">
    <property type="entry name" value="SAM_DOMAIN"/>
    <property type="match status" value="1"/>
</dbReference>
<dbReference type="Proteomes" id="UP000000599">
    <property type="component" value="Chromosome F"/>
</dbReference>
<name>B5RUK3_DEBHA</name>
<feature type="compositionally biased region" description="Basic and acidic residues" evidence="4">
    <location>
        <begin position="866"/>
        <end position="875"/>
    </location>
</feature>
<keyword evidence="1 3" id="KW-0728">SH3 domain</keyword>
<dbReference type="OMA" id="YYGWMKK"/>
<dbReference type="CDD" id="cd11886">
    <property type="entry name" value="SH3_BOI"/>
    <property type="match status" value="1"/>
</dbReference>
<feature type="compositionally biased region" description="Polar residues" evidence="4">
    <location>
        <begin position="472"/>
        <end position="536"/>
    </location>
</feature>
<dbReference type="GO" id="GO:0005829">
    <property type="term" value="C:cytosol"/>
    <property type="evidence" value="ECO:0007669"/>
    <property type="project" value="GOC"/>
</dbReference>
<dbReference type="EMBL" id="CR382138">
    <property type="protein sequence ID" value="CAR66381.1"/>
    <property type="molecule type" value="Genomic_DNA"/>
</dbReference>
<sequence>MNNMDQGEDHTVTGSVYLCIKQFNARLGDELSLKIGDKVEVLADDSEYNDGWYMGKNLLTEEVGLYPKGFTQILQNQRPEHPLLRSRSRRVMKGSKNNSPNTTTLSKIADSMQNMTLMSGNGSTNDSRGEDSLDGNDSIGTNGKPEFDRQVEQDVDTGFNKSSTSGLRSKFNDNYDDVNEKALDLSHEPKTGKSSVHKTMSDIDKALQELRTESDGGISAPPGTNANLYEQNTSNTSTPNQTANHHSRKISRDSLTENLDPAEADTWTPKQVSSYFAIILGFDMDVAGKFARHKITGAILFELDLTYLKELDIDSFGTRFEVYKEIEKLKQLSAKAKNGGNSNAKSAHKRDKNKNSIIQDLSDSEDIASPTDSKNSSPYKLHSFPNNSDEDTNNTTYSKSQTQLMPSANLVSSTPSKRDNTRDLQKGHERKRSQSMENIPSAYGDTTSPIAKRRSDLSFMSPRKAPEPPSASPLNQSYKFGGSPNLQNSPAEQGGLYQTRTNASSSGLGISGTSRPSSSIYEQSVNSHNRNASAASTRDHRRNSSYISGHRRNSSLFSFNKAANEGDKLSSKNLYKDETPKKEKRKSMIQSPTKSMFSNVDATPKSQRQSEYFSLSPNKHFVDIDNVNLSPKKSRSMTYNLDEKPKKELEEKRSASETNQVSRFKTLRTASTQNFRNLKNSKKSKTSAFTEGIREITPDEAIKTATFSGWMAKKSGSTLGWRSRYFTLHGTRLSYFTSLRDKRERGLIDITAHKVLPVSTDNENAVANDKYIALYASSTGFGRYCFKLVPPAPGFRKGLTFTQPKTHYFAVDSQEEMRGWLKALMTSTIDIDDTVPVVSSCSTPTVTLNKAQELLAKAREETKLKDEELREKGFGRDGQNNESSDSYYSQFVNEFSNTSGENSPMIDSLDESTLSSAHNSAPKLTVDTSAKNYKGPSTPQVSQTGFASPYLLASGVFSPKSTNSGNTGSSSGTPKSSSNSNSRPNLDYYNDSQSSNSEITPKHPYSNGRIISGSSKKRNNSEKMLAYSNDGSGNHTFVITPKK</sequence>
<dbReference type="PROSITE" id="PS50003">
    <property type="entry name" value="PH_DOMAIN"/>
    <property type="match status" value="1"/>
</dbReference>
<dbReference type="PANTHER" id="PTHR22902">
    <property type="entry name" value="SESQUIPEDALIAN"/>
    <property type="match status" value="1"/>
</dbReference>
<feature type="compositionally biased region" description="Polar residues" evidence="4">
    <location>
        <begin position="926"/>
        <end position="944"/>
    </location>
</feature>
<dbReference type="PANTHER" id="PTHR22902:SF27">
    <property type="entry name" value="PLECKSTRIN HOMOLOGY DOMAIN-CONTAINING FAMILY A MEMBER 3"/>
    <property type="match status" value="1"/>
</dbReference>
<dbReference type="Gene3D" id="2.30.29.30">
    <property type="entry name" value="Pleckstrin-homology domain (PH domain)/Phosphotyrosine-binding domain (PTB)"/>
    <property type="match status" value="1"/>
</dbReference>
<feature type="domain" description="PH" evidence="6">
    <location>
        <begin position="704"/>
        <end position="829"/>
    </location>
</feature>
<feature type="region of interest" description="Disordered" evidence="4">
    <location>
        <begin position="335"/>
        <end position="549"/>
    </location>
</feature>